<evidence type="ECO:0000256" key="1">
    <source>
        <dbReference type="ARBA" id="ARBA00004141"/>
    </source>
</evidence>
<evidence type="ECO:0000256" key="2">
    <source>
        <dbReference type="ARBA" id="ARBA00022692"/>
    </source>
</evidence>
<dbReference type="PIRSF" id="PIRSF006648">
    <property type="entry name" value="DrrB"/>
    <property type="match status" value="1"/>
</dbReference>
<dbReference type="PANTHER" id="PTHR43229">
    <property type="entry name" value="NODULATION PROTEIN J"/>
    <property type="match status" value="1"/>
</dbReference>
<keyword evidence="3 5" id="KW-1133">Transmembrane helix</keyword>
<dbReference type="InterPro" id="IPR000412">
    <property type="entry name" value="ABC_2_transport"/>
</dbReference>
<dbReference type="PROSITE" id="PS51012">
    <property type="entry name" value="ABC_TM2"/>
    <property type="match status" value="1"/>
</dbReference>
<evidence type="ECO:0000313" key="8">
    <source>
        <dbReference type="Proteomes" id="UP000683139"/>
    </source>
</evidence>
<evidence type="ECO:0000259" key="6">
    <source>
        <dbReference type="PROSITE" id="PS51012"/>
    </source>
</evidence>
<accession>A0A919YYA8</accession>
<gene>
    <name evidence="7" type="ORF">J40TS1_50180</name>
</gene>
<name>A0A919YYA8_9BACL</name>
<dbReference type="GO" id="GO:0043190">
    <property type="term" value="C:ATP-binding cassette (ABC) transporter complex"/>
    <property type="evidence" value="ECO:0007669"/>
    <property type="project" value="InterPro"/>
</dbReference>
<keyword evidence="8" id="KW-1185">Reference proteome</keyword>
<evidence type="ECO:0000256" key="3">
    <source>
        <dbReference type="ARBA" id="ARBA00022989"/>
    </source>
</evidence>
<feature type="transmembrane region" description="Helical" evidence="5">
    <location>
        <begin position="60"/>
        <end position="82"/>
    </location>
</feature>
<keyword evidence="5" id="KW-0813">Transport</keyword>
<dbReference type="EMBL" id="BOSE01000014">
    <property type="protein sequence ID" value="GIP19376.1"/>
    <property type="molecule type" value="Genomic_DNA"/>
</dbReference>
<comment type="caution">
    <text evidence="7">The sequence shown here is derived from an EMBL/GenBank/DDBJ whole genome shotgun (WGS) entry which is preliminary data.</text>
</comment>
<proteinExistence type="inferred from homology"/>
<keyword evidence="5" id="KW-1003">Cell membrane</keyword>
<evidence type="ECO:0000256" key="4">
    <source>
        <dbReference type="ARBA" id="ARBA00023136"/>
    </source>
</evidence>
<dbReference type="Proteomes" id="UP000683139">
    <property type="component" value="Unassembled WGS sequence"/>
</dbReference>
<dbReference type="InterPro" id="IPR013525">
    <property type="entry name" value="ABC2_TM"/>
</dbReference>
<feature type="transmembrane region" description="Helical" evidence="5">
    <location>
        <begin position="140"/>
        <end position="164"/>
    </location>
</feature>
<sequence length="257" mass="27856">MKLLTDTGWVFMRYLRGLLRSPFILVMTVVQPIFWMILFGHVFSSIGSIPGFAASSYIDYLGPGIVMMSTMMSGAYSGMGVLSDYKDGVLDRMLISPINRLAMLLGSLLQDALTLIIQAALMVGVASLLGASFSGGLLSIVQLILIAVLLGLAMGALSISLGLIVRKESSLTAAVSFATMPLLFLSGLFMPLQLVPRWVELIARFNPLNWAVEAGREVLGAQPDWSLVLQHGSYLLILFAAACLLVFAAFRQYQRSL</sequence>
<dbReference type="AlphaFoldDB" id="A0A919YYA8"/>
<organism evidence="7 8">
    <name type="scientific">Paenibacillus montaniterrae</name>
    <dbReference type="NCBI Taxonomy" id="429341"/>
    <lineage>
        <taxon>Bacteria</taxon>
        <taxon>Bacillati</taxon>
        <taxon>Bacillota</taxon>
        <taxon>Bacilli</taxon>
        <taxon>Bacillales</taxon>
        <taxon>Paenibacillaceae</taxon>
        <taxon>Paenibacillus</taxon>
    </lineage>
</organism>
<dbReference type="PRINTS" id="PR00164">
    <property type="entry name" value="ABC2TRNSPORT"/>
</dbReference>
<dbReference type="RefSeq" id="WP_213520043.1">
    <property type="nucleotide sequence ID" value="NZ_BOSE01000014.1"/>
</dbReference>
<comment type="subcellular location">
    <subcellularLocation>
        <location evidence="5">Cell membrane</location>
        <topology evidence="5">Multi-pass membrane protein</topology>
    </subcellularLocation>
    <subcellularLocation>
        <location evidence="1">Membrane</location>
        <topology evidence="1">Multi-pass membrane protein</topology>
    </subcellularLocation>
</comment>
<comment type="similarity">
    <text evidence="5">Belongs to the ABC-2 integral membrane protein family.</text>
</comment>
<evidence type="ECO:0000313" key="7">
    <source>
        <dbReference type="EMBL" id="GIP19376.1"/>
    </source>
</evidence>
<feature type="transmembrane region" description="Helical" evidence="5">
    <location>
        <begin position="171"/>
        <end position="190"/>
    </location>
</feature>
<protein>
    <recommendedName>
        <fullName evidence="5">Transport permease protein</fullName>
    </recommendedName>
</protein>
<dbReference type="InterPro" id="IPR047817">
    <property type="entry name" value="ABC2_TM_bact-type"/>
</dbReference>
<dbReference type="PANTHER" id="PTHR43229:SF2">
    <property type="entry name" value="NODULATION PROTEIN J"/>
    <property type="match status" value="1"/>
</dbReference>
<keyword evidence="4 5" id="KW-0472">Membrane</keyword>
<evidence type="ECO:0000256" key="5">
    <source>
        <dbReference type="RuleBase" id="RU361157"/>
    </source>
</evidence>
<feature type="transmembrane region" description="Helical" evidence="5">
    <location>
        <begin position="21"/>
        <end position="40"/>
    </location>
</feature>
<keyword evidence="2 5" id="KW-0812">Transmembrane</keyword>
<feature type="transmembrane region" description="Helical" evidence="5">
    <location>
        <begin position="232"/>
        <end position="250"/>
    </location>
</feature>
<dbReference type="GO" id="GO:0140359">
    <property type="term" value="F:ABC-type transporter activity"/>
    <property type="evidence" value="ECO:0007669"/>
    <property type="project" value="InterPro"/>
</dbReference>
<feature type="domain" description="ABC transmembrane type-2" evidence="6">
    <location>
        <begin position="23"/>
        <end position="256"/>
    </location>
</feature>
<reference evidence="7" key="1">
    <citation type="submission" date="2021-03" db="EMBL/GenBank/DDBJ databases">
        <title>Antimicrobial resistance genes in bacteria isolated from Japanese honey, and their potential for conferring macrolide and lincosamide resistance in the American foulbrood pathogen Paenibacillus larvae.</title>
        <authorList>
            <person name="Okamoto M."/>
            <person name="Kumagai M."/>
            <person name="Kanamori H."/>
            <person name="Takamatsu D."/>
        </authorList>
    </citation>
    <scope>NUCLEOTIDE SEQUENCE</scope>
    <source>
        <strain evidence="7">J40TS1</strain>
    </source>
</reference>
<dbReference type="InterPro" id="IPR051784">
    <property type="entry name" value="Nod_factor_ABC_transporter"/>
</dbReference>
<dbReference type="Pfam" id="PF01061">
    <property type="entry name" value="ABC2_membrane"/>
    <property type="match status" value="1"/>
</dbReference>
<feature type="transmembrane region" description="Helical" evidence="5">
    <location>
        <begin position="103"/>
        <end position="128"/>
    </location>
</feature>